<protein>
    <submittedName>
        <fullName evidence="1">Uncharacterized protein</fullName>
    </submittedName>
</protein>
<accession>A0A2T4BF25</accession>
<proteinExistence type="predicted"/>
<sequence length="220" mass="23715">MNQKAEGGLKLVKAEDITPVVASRRVPGTATETRKYEHARVLVPALALGACTTGSWLYFRAGQYAFSVPDANKIASCQSGRQQMSAAMGRGANGPSEAAGVSWFSGRRGVGTAPTRYPSEDYRHQTSNDHQSHSAHSVPTGRCTAFSTAFRCPVHLGTDTLHVDGVKTRCPGKFMRIGTWTRPQKGIESLMREPLYQAEKAVVAGLWQGRAGPSKVQSPQ</sequence>
<name>A0A2T4BF25_9HYPO</name>
<gene>
    <name evidence="1" type="ORF">BBK36DRAFT_1194344</name>
</gene>
<dbReference type="GeneID" id="36604969"/>
<keyword evidence="2" id="KW-1185">Reference proteome</keyword>
<organism evidence="1 2">
    <name type="scientific">Trichoderma citrinoviride</name>
    <dbReference type="NCBI Taxonomy" id="58853"/>
    <lineage>
        <taxon>Eukaryota</taxon>
        <taxon>Fungi</taxon>
        <taxon>Dikarya</taxon>
        <taxon>Ascomycota</taxon>
        <taxon>Pezizomycotina</taxon>
        <taxon>Sordariomycetes</taxon>
        <taxon>Hypocreomycetidae</taxon>
        <taxon>Hypocreales</taxon>
        <taxon>Hypocreaceae</taxon>
        <taxon>Trichoderma</taxon>
    </lineage>
</organism>
<dbReference type="Proteomes" id="UP000241546">
    <property type="component" value="Unassembled WGS sequence"/>
</dbReference>
<reference evidence="2" key="1">
    <citation type="submission" date="2016-07" db="EMBL/GenBank/DDBJ databases">
        <title>Multiple horizontal gene transfer events from other fungi enriched the ability of initially mycotrophic Trichoderma (Ascomycota) to feed on dead plant biomass.</title>
        <authorList>
            <consortium name="DOE Joint Genome Institute"/>
            <person name="Atanasova L."/>
            <person name="Chenthamara K."/>
            <person name="Zhang J."/>
            <person name="Grujic M."/>
            <person name="Henrissat B."/>
            <person name="Kuo A."/>
            <person name="Aerts A."/>
            <person name="Salamov A."/>
            <person name="Lipzen A."/>
            <person name="Labutti K."/>
            <person name="Barry K."/>
            <person name="Miao Y."/>
            <person name="Rahimi M.J."/>
            <person name="Shen Q."/>
            <person name="Grigoriev I.V."/>
            <person name="Kubicek C.P."/>
            <person name="Druzhinina I.S."/>
        </authorList>
    </citation>
    <scope>NUCLEOTIDE SEQUENCE [LARGE SCALE GENOMIC DNA]</scope>
    <source>
        <strain evidence="2">TUCIM 6016</strain>
    </source>
</reference>
<evidence type="ECO:0000313" key="1">
    <source>
        <dbReference type="EMBL" id="PTB67942.1"/>
    </source>
</evidence>
<dbReference type="RefSeq" id="XP_024751262.1">
    <property type="nucleotide sequence ID" value="XM_024896851.1"/>
</dbReference>
<dbReference type="EMBL" id="KZ680210">
    <property type="protein sequence ID" value="PTB67942.1"/>
    <property type="molecule type" value="Genomic_DNA"/>
</dbReference>
<dbReference type="AlphaFoldDB" id="A0A2T4BF25"/>
<evidence type="ECO:0000313" key="2">
    <source>
        <dbReference type="Proteomes" id="UP000241546"/>
    </source>
</evidence>